<gene>
    <name evidence="1" type="ordered locus">Metok_0326</name>
</gene>
<sequence>MVIIVAKITPMMHDDIILWRAQGSSWRDISNRIQKEYQVKVSPSSVYEYYKRNLEKEANVRLKEMYEKEKGEGSVETELMRGIELLNKSLDVAEKILDREDLIKHPHQFQATVNAICSALKTKTELLIGQEKEEEDPIVKALMS</sequence>
<dbReference type="Proteomes" id="UP000009296">
    <property type="component" value="Chromosome"/>
</dbReference>
<proteinExistence type="predicted"/>
<organism evidence="1 2">
    <name type="scientific">Methanothermococcus okinawensis (strain DSM 14208 / JCM 11175 / IH1)</name>
    <dbReference type="NCBI Taxonomy" id="647113"/>
    <lineage>
        <taxon>Archaea</taxon>
        <taxon>Methanobacteriati</taxon>
        <taxon>Methanobacteriota</taxon>
        <taxon>Methanomada group</taxon>
        <taxon>Methanococci</taxon>
        <taxon>Methanococcales</taxon>
        <taxon>Methanococcaceae</taxon>
        <taxon>Methanothermococcus</taxon>
    </lineage>
</organism>
<dbReference type="HOGENOM" id="CLU_1792148_0_0_2"/>
<protein>
    <submittedName>
        <fullName evidence="1">Uncharacterized protein</fullName>
    </submittedName>
</protein>
<dbReference type="KEGG" id="mok:Metok_0326"/>
<evidence type="ECO:0000313" key="1">
    <source>
        <dbReference type="EMBL" id="AEH06316.1"/>
    </source>
</evidence>
<reference evidence="1" key="1">
    <citation type="submission" date="2011-05" db="EMBL/GenBank/DDBJ databases">
        <title>Complete sequence of chromosome of Methanothermococcus okinawensis IH1.</title>
        <authorList>
            <consortium name="US DOE Joint Genome Institute"/>
            <person name="Lucas S."/>
            <person name="Han J."/>
            <person name="Lapidus A."/>
            <person name="Cheng J.-F."/>
            <person name="Goodwin L."/>
            <person name="Pitluck S."/>
            <person name="Peters L."/>
            <person name="Mikhailova N."/>
            <person name="Held B."/>
            <person name="Han C."/>
            <person name="Tapia R."/>
            <person name="Land M."/>
            <person name="Hauser L."/>
            <person name="Kyrpides N."/>
            <person name="Ivanova N."/>
            <person name="Pagani I."/>
            <person name="Sieprawska-Lupa M."/>
            <person name="Takai K."/>
            <person name="Miyazaki J."/>
            <person name="Whitman W."/>
            <person name="Woyke T."/>
        </authorList>
    </citation>
    <scope>NUCLEOTIDE SEQUENCE [LARGE SCALE GENOMIC DNA]</scope>
    <source>
        <strain evidence="1">IH1</strain>
    </source>
</reference>
<evidence type="ECO:0000313" key="2">
    <source>
        <dbReference type="Proteomes" id="UP000009296"/>
    </source>
</evidence>
<dbReference type="EMBL" id="CP002792">
    <property type="protein sequence ID" value="AEH06316.1"/>
    <property type="molecule type" value="Genomic_DNA"/>
</dbReference>
<keyword evidence="2" id="KW-1185">Reference proteome</keyword>
<dbReference type="STRING" id="647113.Metok_0326"/>
<dbReference type="eggNOG" id="arCOG13193">
    <property type="taxonomic scope" value="Archaea"/>
</dbReference>
<accession>F8AKB6</accession>
<dbReference type="AlphaFoldDB" id="F8AKB6"/>
<name>F8AKB6_METOI</name>